<dbReference type="GO" id="GO:0005730">
    <property type="term" value="C:nucleolus"/>
    <property type="evidence" value="ECO:0007669"/>
    <property type="project" value="UniProtKB-SubCell"/>
</dbReference>
<evidence type="ECO:0000256" key="1">
    <source>
        <dbReference type="ARBA" id="ARBA00022603"/>
    </source>
</evidence>
<reference evidence="7" key="1">
    <citation type="submission" date="2017-03" db="EMBL/GenBank/DDBJ databases">
        <title>Genomes of endolithic fungi from Antarctica.</title>
        <authorList>
            <person name="Coleine C."/>
            <person name="Masonjones S."/>
            <person name="Stajich J.E."/>
        </authorList>
    </citation>
    <scope>NUCLEOTIDE SEQUENCE [LARGE SCALE GENOMIC DNA]</scope>
    <source>
        <strain evidence="7">CCFEE 5527</strain>
    </source>
</reference>
<dbReference type="EMBL" id="NAJO01000021">
    <property type="protein sequence ID" value="OQO04749.1"/>
    <property type="molecule type" value="Genomic_DNA"/>
</dbReference>
<keyword evidence="3 4" id="KW-0949">S-adenosyl-L-methionine</keyword>
<comment type="similarity">
    <text evidence="4">Belongs to the BMT2 family.</text>
</comment>
<dbReference type="STRING" id="1507870.A0A1V8T0A7"/>
<organism evidence="6 7">
    <name type="scientific">Cryoendolithus antarcticus</name>
    <dbReference type="NCBI Taxonomy" id="1507870"/>
    <lineage>
        <taxon>Eukaryota</taxon>
        <taxon>Fungi</taxon>
        <taxon>Dikarya</taxon>
        <taxon>Ascomycota</taxon>
        <taxon>Pezizomycotina</taxon>
        <taxon>Dothideomycetes</taxon>
        <taxon>Dothideomycetidae</taxon>
        <taxon>Cladosporiales</taxon>
        <taxon>Cladosporiaceae</taxon>
        <taxon>Cryoendolithus</taxon>
    </lineage>
</organism>
<keyword evidence="1 4" id="KW-0489">Methyltransferase</keyword>
<feature type="region of interest" description="Disordered" evidence="5">
    <location>
        <begin position="1"/>
        <end position="29"/>
    </location>
</feature>
<keyword evidence="4" id="KW-0539">Nucleus</keyword>
<evidence type="ECO:0000256" key="4">
    <source>
        <dbReference type="HAMAP-Rule" id="MF_03044"/>
    </source>
</evidence>
<comment type="caution">
    <text evidence="6">The sequence shown here is derived from an EMBL/GenBank/DDBJ whole genome shotgun (WGS) entry which is preliminary data.</text>
</comment>
<dbReference type="SUPFAM" id="SSF53335">
    <property type="entry name" value="S-adenosyl-L-methionine-dependent methyltransferases"/>
    <property type="match status" value="1"/>
</dbReference>
<dbReference type="HAMAP" id="MF_03044">
    <property type="entry name" value="BMT2"/>
    <property type="match status" value="1"/>
</dbReference>
<evidence type="ECO:0000256" key="3">
    <source>
        <dbReference type="ARBA" id="ARBA00022691"/>
    </source>
</evidence>
<comment type="function">
    <text evidence="4">S-adenosyl-L-methionine-dependent methyltransferase that specifically methylates the N(1) position of an adenine present in helix 65 in 25S rRNA.</text>
</comment>
<feature type="binding site" evidence="4">
    <location>
        <position position="114"/>
    </location>
    <ligand>
        <name>S-adenosyl-L-methionine</name>
        <dbReference type="ChEBI" id="CHEBI:59789"/>
    </ligand>
</feature>
<gene>
    <name evidence="6" type="ORF">B0A48_09672</name>
</gene>
<evidence type="ECO:0000256" key="2">
    <source>
        <dbReference type="ARBA" id="ARBA00022679"/>
    </source>
</evidence>
<dbReference type="InterPro" id="IPR029063">
    <property type="entry name" value="SAM-dependent_MTases_sf"/>
</dbReference>
<dbReference type="PANTHER" id="PTHR21008:SF1">
    <property type="entry name" value="25S RRNA (ADENINE(2142)-N(1))-METHYLTRANSFERASE"/>
    <property type="match status" value="1"/>
</dbReference>
<dbReference type="InParanoid" id="A0A1V8T0A7"/>
<dbReference type="EC" id="2.1.1.-" evidence="4"/>
<keyword evidence="7" id="KW-1185">Reference proteome</keyword>
<dbReference type="AlphaFoldDB" id="A0A1V8T0A7"/>
<sequence>MPRRTKSLAAGRPPTAKSSKASLSSQATRTLIRTHHALQKQLTAAKGQGDQTKASEIQAKIDSLGGLERYQQASIQGQSSERGGDSSIVLIKFLEDVLPDLRTRTEKIKLLEVGALSVDNACSKSKLFDVERIDLNSQSEGILQQDFMERPLPANGDDNFDIISLSLVLNYVPDNVQRGEMLRRTRRFLVHHDRDGDILPALFLVLPAACVTNSRYFNDETLSEIMTRLGYTEVKRKQTAKLVYCLYHLDADSPSSGNATYGKKEIRSGATRNNFSVVLKPARQQLAPG</sequence>
<dbReference type="Pfam" id="PF11968">
    <property type="entry name" value="Bmt2"/>
    <property type="match status" value="1"/>
</dbReference>
<feature type="binding site" evidence="4">
    <location>
        <position position="134"/>
    </location>
    <ligand>
        <name>S-adenosyl-L-methionine</name>
        <dbReference type="ChEBI" id="CHEBI:59789"/>
    </ligand>
</feature>
<dbReference type="Proteomes" id="UP000192596">
    <property type="component" value="Unassembled WGS sequence"/>
</dbReference>
<comment type="subcellular location">
    <subcellularLocation>
        <location evidence="4">Nucleus</location>
        <location evidence="4">Nucleolus</location>
    </subcellularLocation>
</comment>
<evidence type="ECO:0000256" key="5">
    <source>
        <dbReference type="SAM" id="MobiDB-lite"/>
    </source>
</evidence>
<dbReference type="FunCoup" id="A0A1V8T0A7">
    <property type="interactions" value="156"/>
</dbReference>
<evidence type="ECO:0000313" key="6">
    <source>
        <dbReference type="EMBL" id="OQO04749.1"/>
    </source>
</evidence>
<evidence type="ECO:0000313" key="7">
    <source>
        <dbReference type="Proteomes" id="UP000192596"/>
    </source>
</evidence>
<accession>A0A1V8T0A7</accession>
<keyword evidence="2 4" id="KW-0808">Transferase</keyword>
<protein>
    <recommendedName>
        <fullName evidence="4">25S rRNA adenine-N(1) methyltransferase</fullName>
        <ecNumber evidence="4">2.1.1.-</ecNumber>
    </recommendedName>
</protein>
<proteinExistence type="inferred from homology"/>
<dbReference type="OrthoDB" id="5954793at2759"/>
<dbReference type="PANTHER" id="PTHR21008">
    <property type="entry name" value="S-ADENOSYLMETHIONINE SENSOR UPSTREAM OF MTORC1-RELATED"/>
    <property type="match status" value="1"/>
</dbReference>
<name>A0A1V8T0A7_9PEZI</name>
<feature type="compositionally biased region" description="Low complexity" evidence="5">
    <location>
        <begin position="16"/>
        <end position="25"/>
    </location>
</feature>
<dbReference type="InterPro" id="IPR021867">
    <property type="entry name" value="Bmt2/SAMTOR"/>
</dbReference>
<dbReference type="GO" id="GO:0016433">
    <property type="term" value="F:rRNA (adenine) methyltransferase activity"/>
    <property type="evidence" value="ECO:0007669"/>
    <property type="project" value="UniProtKB-UniRule"/>
</dbReference>